<dbReference type="Gene3D" id="6.10.340.10">
    <property type="match status" value="1"/>
</dbReference>
<dbReference type="CDD" id="cd00130">
    <property type="entry name" value="PAS"/>
    <property type="match status" value="2"/>
</dbReference>
<evidence type="ECO:0000256" key="12">
    <source>
        <dbReference type="ARBA" id="ARBA00023012"/>
    </source>
</evidence>
<name>A0ABQ0CAE4_9PROT</name>
<reference evidence="17 18" key="1">
    <citation type="submission" date="2024-09" db="EMBL/GenBank/DDBJ databases">
        <title>Draft genome sequence of Candidatus Magnetaquicoccaceae bacterium FCR-1.</title>
        <authorList>
            <person name="Shimoshige H."/>
            <person name="Shimamura S."/>
            <person name="Taoka A."/>
            <person name="Kobayashi H."/>
            <person name="Maekawa T."/>
        </authorList>
    </citation>
    <scope>NUCLEOTIDE SEQUENCE [LARGE SCALE GENOMIC DNA]</scope>
    <source>
        <strain evidence="17 18">FCR-1</strain>
    </source>
</reference>
<protein>
    <recommendedName>
        <fullName evidence="3">histidine kinase</fullName>
        <ecNumber evidence="3">2.7.13.3</ecNumber>
    </recommendedName>
</protein>
<feature type="transmembrane region" description="Helical" evidence="13">
    <location>
        <begin position="198"/>
        <end position="217"/>
    </location>
</feature>
<dbReference type="InterPro" id="IPR035965">
    <property type="entry name" value="PAS-like_dom_sf"/>
</dbReference>
<dbReference type="GO" id="GO:0016740">
    <property type="term" value="F:transferase activity"/>
    <property type="evidence" value="ECO:0007669"/>
    <property type="project" value="UniProtKB-KW"/>
</dbReference>
<dbReference type="SUPFAM" id="SSF55785">
    <property type="entry name" value="PYP-like sensor domain (PAS domain)"/>
    <property type="match status" value="2"/>
</dbReference>
<dbReference type="InterPro" id="IPR029151">
    <property type="entry name" value="Sensor-like_sf"/>
</dbReference>
<keyword evidence="10" id="KW-0067">ATP-binding</keyword>
<evidence type="ECO:0000256" key="8">
    <source>
        <dbReference type="ARBA" id="ARBA00022741"/>
    </source>
</evidence>
<evidence type="ECO:0000259" key="16">
    <source>
        <dbReference type="PROSITE" id="PS50885"/>
    </source>
</evidence>
<dbReference type="InterPro" id="IPR003660">
    <property type="entry name" value="HAMP_dom"/>
</dbReference>
<feature type="domain" description="HAMP" evidence="16">
    <location>
        <begin position="218"/>
        <end position="270"/>
    </location>
</feature>
<dbReference type="NCBIfam" id="TIGR00229">
    <property type="entry name" value="sensory_box"/>
    <property type="match status" value="2"/>
</dbReference>
<dbReference type="InterPro" id="IPR036890">
    <property type="entry name" value="HATPase_C_sf"/>
</dbReference>
<dbReference type="PANTHER" id="PTHR43065">
    <property type="entry name" value="SENSOR HISTIDINE KINASE"/>
    <property type="match status" value="1"/>
</dbReference>
<comment type="caution">
    <text evidence="17">The sequence shown here is derived from an EMBL/GenBank/DDBJ whole genome shotgun (WGS) entry which is preliminary data.</text>
</comment>
<dbReference type="EC" id="2.7.13.3" evidence="3"/>
<dbReference type="SMART" id="SM00304">
    <property type="entry name" value="HAMP"/>
    <property type="match status" value="1"/>
</dbReference>
<keyword evidence="5" id="KW-0597">Phosphoprotein</keyword>
<keyword evidence="12" id="KW-0902">Two-component regulatory system</keyword>
<organism evidence="17 18">
    <name type="scientific">Candidatus Magnetaquiglobus chichijimensis</name>
    <dbReference type="NCBI Taxonomy" id="3141448"/>
    <lineage>
        <taxon>Bacteria</taxon>
        <taxon>Pseudomonadati</taxon>
        <taxon>Pseudomonadota</taxon>
        <taxon>Magnetococcia</taxon>
        <taxon>Magnetococcales</taxon>
        <taxon>Candidatus Magnetaquicoccaceae</taxon>
        <taxon>Candidatus Magnetaquiglobus</taxon>
    </lineage>
</organism>
<dbReference type="PANTHER" id="PTHR43065:SF47">
    <property type="match status" value="1"/>
</dbReference>
<evidence type="ECO:0000256" key="1">
    <source>
        <dbReference type="ARBA" id="ARBA00000085"/>
    </source>
</evidence>
<dbReference type="InterPro" id="IPR003661">
    <property type="entry name" value="HisK_dim/P_dom"/>
</dbReference>
<comment type="catalytic activity">
    <reaction evidence="1">
        <text>ATP + protein L-histidine = ADP + protein N-phospho-L-histidine.</text>
        <dbReference type="EC" id="2.7.13.3"/>
    </reaction>
</comment>
<dbReference type="Gene3D" id="3.30.450.20">
    <property type="entry name" value="PAS domain"/>
    <property type="match status" value="3"/>
</dbReference>
<dbReference type="SUPFAM" id="SSF103190">
    <property type="entry name" value="Sensory domain-like"/>
    <property type="match status" value="1"/>
</dbReference>
<keyword evidence="6 17" id="KW-0808">Transferase</keyword>
<evidence type="ECO:0000256" key="11">
    <source>
        <dbReference type="ARBA" id="ARBA00022989"/>
    </source>
</evidence>
<dbReference type="SMART" id="SM00091">
    <property type="entry name" value="PAS"/>
    <property type="match status" value="2"/>
</dbReference>
<evidence type="ECO:0000256" key="6">
    <source>
        <dbReference type="ARBA" id="ARBA00022679"/>
    </source>
</evidence>
<evidence type="ECO:0000259" key="14">
    <source>
        <dbReference type="PROSITE" id="PS50109"/>
    </source>
</evidence>
<evidence type="ECO:0000256" key="3">
    <source>
        <dbReference type="ARBA" id="ARBA00012438"/>
    </source>
</evidence>
<dbReference type="EMBL" id="BAAFGK010000004">
    <property type="protein sequence ID" value="GAB0057835.1"/>
    <property type="molecule type" value="Genomic_DNA"/>
</dbReference>
<dbReference type="SUPFAM" id="SSF55874">
    <property type="entry name" value="ATPase domain of HSP90 chaperone/DNA topoisomerase II/histidine kinase"/>
    <property type="match status" value="1"/>
</dbReference>
<evidence type="ECO:0000256" key="5">
    <source>
        <dbReference type="ARBA" id="ARBA00022553"/>
    </source>
</evidence>
<dbReference type="CDD" id="cd06225">
    <property type="entry name" value="HAMP"/>
    <property type="match status" value="1"/>
</dbReference>
<comment type="subcellular location">
    <subcellularLocation>
        <location evidence="2">Cell membrane</location>
        <topology evidence="2">Multi-pass membrane protein</topology>
    </subcellularLocation>
</comment>
<dbReference type="PROSITE" id="PS50112">
    <property type="entry name" value="PAS"/>
    <property type="match status" value="2"/>
</dbReference>
<dbReference type="InterPro" id="IPR004358">
    <property type="entry name" value="Sig_transdc_His_kin-like_C"/>
</dbReference>
<feature type="domain" description="Histidine kinase" evidence="14">
    <location>
        <begin position="554"/>
        <end position="785"/>
    </location>
</feature>
<feature type="transmembrane region" description="Helical" evidence="13">
    <location>
        <begin position="41"/>
        <end position="62"/>
    </location>
</feature>
<evidence type="ECO:0000256" key="13">
    <source>
        <dbReference type="SAM" id="Phobius"/>
    </source>
</evidence>
<evidence type="ECO:0000259" key="15">
    <source>
        <dbReference type="PROSITE" id="PS50112"/>
    </source>
</evidence>
<keyword evidence="7 13" id="KW-0812">Transmembrane</keyword>
<dbReference type="Pfam" id="PF00672">
    <property type="entry name" value="HAMP"/>
    <property type="match status" value="1"/>
</dbReference>
<evidence type="ECO:0000256" key="7">
    <source>
        <dbReference type="ARBA" id="ARBA00022692"/>
    </source>
</evidence>
<evidence type="ECO:0000313" key="17">
    <source>
        <dbReference type="EMBL" id="GAB0057835.1"/>
    </source>
</evidence>
<keyword evidence="13" id="KW-0472">Membrane</keyword>
<proteinExistence type="predicted"/>
<dbReference type="Pfam" id="PF02518">
    <property type="entry name" value="HATPase_c"/>
    <property type="match status" value="1"/>
</dbReference>
<sequence>MTPVPGKNQSDRPRSDRVTNLGSAVFARIRRFLTASLRRQWTLGAASVYTVLIGLFIFDLVVSQKEFLERQSERHAVNLSRLLAVSSRSKLIANDRIGVAEMLHTLATDRDVQSIMLLSPQGEVIGHEDPQRIGTLVEDAVRQKLRQEPHQPVVLLSNPLKVDVATPILDQKRMIGWARIILDRQVNQDEWQRVVRNGWICTFAAILIGALFARWMAHDMTTELYQLLKVAEATRKGRRNLRAPDARPDELGQLATGFNRMLDALTKKERSLIKIQHRLESSRQEARNAARRLSVSHAFMHQERNKLHTILHSTREGIVITDAQGEIILINPSTERLLQKSSEQIETEGFDQLVDDPDFIRNCLEHEEDGRSFTRSYKGRILHFYASTFREEGAPVGTAALIRDITEEERLKEERNEIIDRAPFGIVVTDDHGIMRVFNPEATRMFGHAAHEILGQSISMLIPEDLRKRYATRFETLLHPASGDQMTQETLAFESDALRCDGIRFPMRIAVNRMQLDGRAALVGMIVDMTEEKILQEDLIRSEKMAGLGGMVAGVAHELNTPVGIGITAISELQDRTADFETLLQSEGISEEELLSHIDSTKRLVELVQLSLGRTAELVQNFKSVITDQSSERLRTFRPRASVEVSVQTLQHEFESTGLSIEILCDDSLEIRNDPGAFTQIVINLLSNSLLHGFAPGASGHIQMAFERQEDELRFIYRDDGRGMTEETCHRMFDPFFTTRRDQGSRGLGMHTVYNLVTQTLGGTISCQSQPGQGVCIRIHIPDLLKES</sequence>
<keyword evidence="9" id="KW-0418">Kinase</keyword>
<evidence type="ECO:0000313" key="18">
    <source>
        <dbReference type="Proteomes" id="UP001628193"/>
    </source>
</evidence>
<dbReference type="InterPro" id="IPR013767">
    <property type="entry name" value="PAS_fold"/>
</dbReference>
<dbReference type="PROSITE" id="PS50885">
    <property type="entry name" value="HAMP"/>
    <property type="match status" value="1"/>
</dbReference>
<dbReference type="SUPFAM" id="SSF158472">
    <property type="entry name" value="HAMP domain-like"/>
    <property type="match status" value="1"/>
</dbReference>
<feature type="domain" description="PAS" evidence="15">
    <location>
        <begin position="411"/>
        <end position="481"/>
    </location>
</feature>
<evidence type="ECO:0000256" key="2">
    <source>
        <dbReference type="ARBA" id="ARBA00004651"/>
    </source>
</evidence>
<dbReference type="InterPro" id="IPR003594">
    <property type="entry name" value="HATPase_dom"/>
</dbReference>
<keyword evidence="11 13" id="KW-1133">Transmembrane helix</keyword>
<dbReference type="InterPro" id="IPR000014">
    <property type="entry name" value="PAS"/>
</dbReference>
<dbReference type="Gene3D" id="1.10.287.130">
    <property type="match status" value="1"/>
</dbReference>
<dbReference type="SMART" id="SM00387">
    <property type="entry name" value="HATPase_c"/>
    <property type="match status" value="1"/>
</dbReference>
<keyword evidence="8" id="KW-0547">Nucleotide-binding</keyword>
<evidence type="ECO:0000256" key="4">
    <source>
        <dbReference type="ARBA" id="ARBA00022475"/>
    </source>
</evidence>
<feature type="domain" description="PAS" evidence="15">
    <location>
        <begin position="303"/>
        <end position="345"/>
    </location>
</feature>
<evidence type="ECO:0000256" key="9">
    <source>
        <dbReference type="ARBA" id="ARBA00022777"/>
    </source>
</evidence>
<accession>A0ABQ0CAE4</accession>
<gene>
    <name evidence="17" type="primary">sasA_13</name>
    <name evidence="17" type="ORF">SIID45300_02169</name>
</gene>
<dbReference type="Proteomes" id="UP001628193">
    <property type="component" value="Unassembled WGS sequence"/>
</dbReference>
<dbReference type="PROSITE" id="PS50109">
    <property type="entry name" value="HIS_KIN"/>
    <property type="match status" value="1"/>
</dbReference>
<dbReference type="Gene3D" id="3.30.565.10">
    <property type="entry name" value="Histidine kinase-like ATPase, C-terminal domain"/>
    <property type="match status" value="1"/>
</dbReference>
<keyword evidence="4" id="KW-1003">Cell membrane</keyword>
<dbReference type="InterPro" id="IPR005467">
    <property type="entry name" value="His_kinase_dom"/>
</dbReference>
<dbReference type="Pfam" id="PF00989">
    <property type="entry name" value="PAS"/>
    <property type="match status" value="2"/>
</dbReference>
<keyword evidence="18" id="KW-1185">Reference proteome</keyword>
<dbReference type="CDD" id="cd00082">
    <property type="entry name" value="HisKA"/>
    <property type="match status" value="1"/>
</dbReference>
<dbReference type="PRINTS" id="PR00344">
    <property type="entry name" value="BCTRLSENSOR"/>
</dbReference>
<evidence type="ECO:0000256" key="10">
    <source>
        <dbReference type="ARBA" id="ARBA00022840"/>
    </source>
</evidence>